<sequence>MDLDCEERHDGPWDTAVSLLSASYPDSSTSALDSVQVLRIGHLLCDSSLLPSFFHRLSNLRVLVVDFSSDGWEEFLVHVQTTPHLPLLTTLVCPGISYRQLNYLVVERTASRVPIQRVFVTKDTRFSSSVVGSTSRTVEVLEELPSSEEGQIDASLGDLLEAYLRVEE</sequence>
<gene>
    <name evidence="1" type="ORF">STEHIDRAFT_126246</name>
</gene>
<keyword evidence="2" id="KW-1185">Reference proteome</keyword>
<dbReference type="RefSeq" id="XP_007310923.1">
    <property type="nucleotide sequence ID" value="XM_007310861.1"/>
</dbReference>
<dbReference type="GeneID" id="18797728"/>
<accession>R7RX65</accession>
<dbReference type="Proteomes" id="UP000053927">
    <property type="component" value="Unassembled WGS sequence"/>
</dbReference>
<name>R7RX65_STEHR</name>
<evidence type="ECO:0008006" key="3">
    <source>
        <dbReference type="Google" id="ProtNLM"/>
    </source>
</evidence>
<reference evidence="2" key="1">
    <citation type="journal article" date="2012" name="Science">
        <title>The Paleozoic origin of enzymatic lignin decomposition reconstructed from 31 fungal genomes.</title>
        <authorList>
            <person name="Floudas D."/>
            <person name="Binder M."/>
            <person name="Riley R."/>
            <person name="Barry K."/>
            <person name="Blanchette R.A."/>
            <person name="Henrissat B."/>
            <person name="Martinez A.T."/>
            <person name="Otillar R."/>
            <person name="Spatafora J.W."/>
            <person name="Yadav J.S."/>
            <person name="Aerts A."/>
            <person name="Benoit I."/>
            <person name="Boyd A."/>
            <person name="Carlson A."/>
            <person name="Copeland A."/>
            <person name="Coutinho P.M."/>
            <person name="de Vries R.P."/>
            <person name="Ferreira P."/>
            <person name="Findley K."/>
            <person name="Foster B."/>
            <person name="Gaskell J."/>
            <person name="Glotzer D."/>
            <person name="Gorecki P."/>
            <person name="Heitman J."/>
            <person name="Hesse C."/>
            <person name="Hori C."/>
            <person name="Igarashi K."/>
            <person name="Jurgens J.A."/>
            <person name="Kallen N."/>
            <person name="Kersten P."/>
            <person name="Kohler A."/>
            <person name="Kuees U."/>
            <person name="Kumar T.K.A."/>
            <person name="Kuo A."/>
            <person name="LaButti K."/>
            <person name="Larrondo L.F."/>
            <person name="Lindquist E."/>
            <person name="Ling A."/>
            <person name="Lombard V."/>
            <person name="Lucas S."/>
            <person name="Lundell T."/>
            <person name="Martin R."/>
            <person name="McLaughlin D.J."/>
            <person name="Morgenstern I."/>
            <person name="Morin E."/>
            <person name="Murat C."/>
            <person name="Nagy L.G."/>
            <person name="Nolan M."/>
            <person name="Ohm R.A."/>
            <person name="Patyshakuliyeva A."/>
            <person name="Rokas A."/>
            <person name="Ruiz-Duenas F.J."/>
            <person name="Sabat G."/>
            <person name="Salamov A."/>
            <person name="Samejima M."/>
            <person name="Schmutz J."/>
            <person name="Slot J.C."/>
            <person name="St John F."/>
            <person name="Stenlid J."/>
            <person name="Sun H."/>
            <person name="Sun S."/>
            <person name="Syed K."/>
            <person name="Tsang A."/>
            <person name="Wiebenga A."/>
            <person name="Young D."/>
            <person name="Pisabarro A."/>
            <person name="Eastwood D.C."/>
            <person name="Martin F."/>
            <person name="Cullen D."/>
            <person name="Grigoriev I.V."/>
            <person name="Hibbett D.S."/>
        </authorList>
    </citation>
    <scope>NUCLEOTIDE SEQUENCE [LARGE SCALE GENOMIC DNA]</scope>
    <source>
        <strain evidence="2">FP-91666</strain>
    </source>
</reference>
<dbReference type="AlphaFoldDB" id="R7RX65"/>
<proteinExistence type="predicted"/>
<dbReference type="KEGG" id="shs:STEHIDRAFT_126246"/>
<evidence type="ECO:0000313" key="1">
    <source>
        <dbReference type="EMBL" id="EIM79934.1"/>
    </source>
</evidence>
<dbReference type="EMBL" id="JH687400">
    <property type="protein sequence ID" value="EIM79934.1"/>
    <property type="molecule type" value="Genomic_DNA"/>
</dbReference>
<protein>
    <recommendedName>
        <fullName evidence="3">F-box domain-containing protein</fullName>
    </recommendedName>
</protein>
<organism evidence="1 2">
    <name type="scientific">Stereum hirsutum (strain FP-91666)</name>
    <name type="common">White-rot fungus</name>
    <dbReference type="NCBI Taxonomy" id="721885"/>
    <lineage>
        <taxon>Eukaryota</taxon>
        <taxon>Fungi</taxon>
        <taxon>Dikarya</taxon>
        <taxon>Basidiomycota</taxon>
        <taxon>Agaricomycotina</taxon>
        <taxon>Agaricomycetes</taxon>
        <taxon>Russulales</taxon>
        <taxon>Stereaceae</taxon>
        <taxon>Stereum</taxon>
    </lineage>
</organism>
<evidence type="ECO:0000313" key="2">
    <source>
        <dbReference type="Proteomes" id="UP000053927"/>
    </source>
</evidence>